<protein>
    <recommendedName>
        <fullName evidence="4">YtxH domain-containing protein</fullName>
    </recommendedName>
</protein>
<dbReference type="RefSeq" id="WP_313271965.1">
    <property type="nucleotide sequence ID" value="NZ_JASXSX010000001.1"/>
</dbReference>
<dbReference type="Proteomes" id="UP001247542">
    <property type="component" value="Unassembled WGS sequence"/>
</dbReference>
<name>A0ABU3I8V7_9ACTO</name>
<feature type="region of interest" description="Disordered" evidence="1">
    <location>
        <begin position="152"/>
        <end position="226"/>
    </location>
</feature>
<evidence type="ECO:0000313" key="2">
    <source>
        <dbReference type="EMBL" id="MDT3766796.1"/>
    </source>
</evidence>
<accession>A0ABU3I8V7</accession>
<feature type="compositionally biased region" description="Basic and acidic residues" evidence="1">
    <location>
        <begin position="159"/>
        <end position="188"/>
    </location>
</feature>
<evidence type="ECO:0008006" key="4">
    <source>
        <dbReference type="Google" id="ProtNLM"/>
    </source>
</evidence>
<evidence type="ECO:0000256" key="1">
    <source>
        <dbReference type="SAM" id="MobiDB-lite"/>
    </source>
</evidence>
<organism evidence="2 3">
    <name type="scientific">Gleimia hominis</name>
    <dbReference type="NCBI Taxonomy" id="595468"/>
    <lineage>
        <taxon>Bacteria</taxon>
        <taxon>Bacillati</taxon>
        <taxon>Actinomycetota</taxon>
        <taxon>Actinomycetes</taxon>
        <taxon>Actinomycetales</taxon>
        <taxon>Actinomycetaceae</taxon>
        <taxon>Gleimia</taxon>
    </lineage>
</organism>
<proteinExistence type="predicted"/>
<dbReference type="EMBL" id="JASXSX010000001">
    <property type="protein sequence ID" value="MDT3766796.1"/>
    <property type="molecule type" value="Genomic_DNA"/>
</dbReference>
<feature type="compositionally biased region" description="Basic and acidic residues" evidence="1">
    <location>
        <begin position="196"/>
        <end position="220"/>
    </location>
</feature>
<feature type="compositionally biased region" description="Basic and acidic residues" evidence="1">
    <location>
        <begin position="73"/>
        <end position="97"/>
    </location>
</feature>
<gene>
    <name evidence="2" type="ORF">QS713_01795</name>
</gene>
<keyword evidence="3" id="KW-1185">Reference proteome</keyword>
<sequence>MGKKFDRDTEAIKDAALRHAEEWAARAQDLAEQGYEWAAPKVEEAAQKARPYLDNVHEKVVDDYLPRIEEASKEARKAAAKDGTLMERAQRAGDATRKSLSKPVKKNHRFAKCLGWSLLGTAVAGAGYLLWRRSQPIEDPWAEEYWADLDADAQTTTEPAHKEEAGKDASNADKATEKAGEKADETAQKVKGAATEAKHKAKEAGESVKDTAKDVKDSVKDSFNNK</sequence>
<evidence type="ECO:0000313" key="3">
    <source>
        <dbReference type="Proteomes" id="UP001247542"/>
    </source>
</evidence>
<feature type="region of interest" description="Disordered" evidence="1">
    <location>
        <begin position="73"/>
        <end position="102"/>
    </location>
</feature>
<reference evidence="2 3" key="1">
    <citation type="submission" date="2023-06" db="EMBL/GenBank/DDBJ databases">
        <title>Draft genome sequence of Gleimia hominis type strain CCUG 57540T.</title>
        <authorList>
            <person name="Salva-Serra F."/>
            <person name="Cardew S."/>
            <person name="Jensie Markopoulos S."/>
            <person name="Ohlen M."/>
            <person name="Inganas E."/>
            <person name="Svensson-Stadler L."/>
            <person name="Moore E.R.B."/>
        </authorList>
    </citation>
    <scope>NUCLEOTIDE SEQUENCE [LARGE SCALE GENOMIC DNA]</scope>
    <source>
        <strain evidence="2 3">CCUG 57540</strain>
    </source>
</reference>
<comment type="caution">
    <text evidence="2">The sequence shown here is derived from an EMBL/GenBank/DDBJ whole genome shotgun (WGS) entry which is preliminary data.</text>
</comment>